<dbReference type="InterPro" id="IPR047335">
    <property type="entry name" value="RUFY1-3"/>
</dbReference>
<proteinExistence type="predicted"/>
<dbReference type="Pfam" id="PF02759">
    <property type="entry name" value="RUN"/>
    <property type="match status" value="1"/>
</dbReference>
<evidence type="ECO:0000256" key="1">
    <source>
        <dbReference type="ARBA" id="ARBA00023054"/>
    </source>
</evidence>
<evidence type="ECO:0000256" key="2">
    <source>
        <dbReference type="SAM" id="MobiDB-lite"/>
    </source>
</evidence>
<dbReference type="PANTHER" id="PTHR45956">
    <property type="entry name" value="RUN AND FYVE DOMAIN-CONTAINING PROTEIN 2-LIKE PROTEIN"/>
    <property type="match status" value="1"/>
</dbReference>
<dbReference type="OrthoDB" id="79871at2759"/>
<dbReference type="SUPFAM" id="SSF140741">
    <property type="entry name" value="RUN domain-like"/>
    <property type="match status" value="1"/>
</dbReference>
<dbReference type="CDD" id="cd17681">
    <property type="entry name" value="RUN_RUFY1_like"/>
    <property type="match status" value="1"/>
</dbReference>
<feature type="domain" description="RUN" evidence="3">
    <location>
        <begin position="85"/>
        <end position="215"/>
    </location>
</feature>
<evidence type="ECO:0000313" key="4">
    <source>
        <dbReference type="EMBL" id="KAF0299171.1"/>
    </source>
</evidence>
<dbReference type="EMBL" id="VIIS01001389">
    <property type="protein sequence ID" value="KAF0299170.1"/>
    <property type="molecule type" value="Genomic_DNA"/>
</dbReference>
<dbReference type="SMART" id="SM00593">
    <property type="entry name" value="RUN"/>
    <property type="match status" value="1"/>
</dbReference>
<evidence type="ECO:0000313" key="5">
    <source>
        <dbReference type="Proteomes" id="UP000440578"/>
    </source>
</evidence>
<dbReference type="InterPro" id="IPR004012">
    <property type="entry name" value="Run_dom"/>
</dbReference>
<accession>A0A6A4WB81</accession>
<name>A0A6A4WB81_AMPAM</name>
<reference evidence="4 5" key="1">
    <citation type="submission" date="2019-07" db="EMBL/GenBank/DDBJ databases">
        <title>Draft genome assembly of a fouling barnacle, Amphibalanus amphitrite (Darwin, 1854): The first reference genome for Thecostraca.</title>
        <authorList>
            <person name="Kim W."/>
        </authorList>
    </citation>
    <scope>NUCLEOTIDE SEQUENCE [LARGE SCALE GENOMIC DNA]</scope>
    <source>
        <strain evidence="4">SNU_AA5</strain>
        <tissue evidence="4">Soma without cirri and trophi</tissue>
    </source>
</reference>
<feature type="region of interest" description="Disordered" evidence="2">
    <location>
        <begin position="1"/>
        <end position="20"/>
    </location>
</feature>
<dbReference type="PROSITE" id="PS50826">
    <property type="entry name" value="RUN"/>
    <property type="match status" value="1"/>
</dbReference>
<dbReference type="Proteomes" id="UP000440578">
    <property type="component" value="Unassembled WGS sequence"/>
</dbReference>
<dbReference type="FunFam" id="1.20.58.900:FF:000011">
    <property type="entry name" value="Uncharacterized protein, isoform B"/>
    <property type="match status" value="1"/>
</dbReference>
<gene>
    <name evidence="4" type="ORF">FJT64_003548</name>
</gene>
<dbReference type="Gene3D" id="1.20.58.900">
    <property type="match status" value="1"/>
</dbReference>
<dbReference type="AlphaFoldDB" id="A0A6A4WB81"/>
<sequence length="215" mass="24473">MMQSSTPTEEGWRPSFGLGPAPARTERWPLMLVASDSMELSRKAARWELNRRDPVAIERSNLINISKLVVKELMETSVPFGRMLDSDHVPLQHFFIVLEHALRHGLRPKRGLLGPKKELWDVLQTVERLTSEAADITTSVRDLPTVRTPLGRARAWLRLALMQKKLPDYVRLLLENQQVLEEHYEPGALMLSEEAIHVLGLLVGLNVIDCNLCMK</sequence>
<protein>
    <submittedName>
        <fullName evidence="4">Protein RUFY3</fullName>
    </submittedName>
</protein>
<dbReference type="InterPro" id="IPR037213">
    <property type="entry name" value="Run_dom_sf"/>
</dbReference>
<organism evidence="4 5">
    <name type="scientific">Amphibalanus amphitrite</name>
    <name type="common">Striped barnacle</name>
    <name type="synonym">Balanus amphitrite</name>
    <dbReference type="NCBI Taxonomy" id="1232801"/>
    <lineage>
        <taxon>Eukaryota</taxon>
        <taxon>Metazoa</taxon>
        <taxon>Ecdysozoa</taxon>
        <taxon>Arthropoda</taxon>
        <taxon>Crustacea</taxon>
        <taxon>Multicrustacea</taxon>
        <taxon>Cirripedia</taxon>
        <taxon>Thoracica</taxon>
        <taxon>Thoracicalcarea</taxon>
        <taxon>Balanomorpha</taxon>
        <taxon>Balanoidea</taxon>
        <taxon>Balanidae</taxon>
        <taxon>Amphibalaninae</taxon>
        <taxon>Amphibalanus</taxon>
    </lineage>
</organism>
<dbReference type="EMBL" id="VIIS01001389">
    <property type="protein sequence ID" value="KAF0299171.1"/>
    <property type="molecule type" value="Genomic_DNA"/>
</dbReference>
<keyword evidence="1" id="KW-0175">Coiled coil</keyword>
<dbReference type="GO" id="GO:0005737">
    <property type="term" value="C:cytoplasm"/>
    <property type="evidence" value="ECO:0007669"/>
    <property type="project" value="TreeGrafter"/>
</dbReference>
<dbReference type="PANTHER" id="PTHR45956:SF6">
    <property type="entry name" value="RUN DOMAIN-CONTAINING PROTEIN"/>
    <property type="match status" value="1"/>
</dbReference>
<comment type="caution">
    <text evidence="4">The sequence shown here is derived from an EMBL/GenBank/DDBJ whole genome shotgun (WGS) entry which is preliminary data.</text>
</comment>
<keyword evidence="5" id="KW-1185">Reference proteome</keyword>
<evidence type="ECO:0000259" key="3">
    <source>
        <dbReference type="PROSITE" id="PS50826"/>
    </source>
</evidence>